<evidence type="ECO:0000313" key="1">
    <source>
        <dbReference type="EMBL" id="GFY27353.1"/>
    </source>
</evidence>
<gene>
    <name evidence="1" type="ORF">TNCV_2069731</name>
</gene>
<reference evidence="1" key="1">
    <citation type="submission" date="2020-08" db="EMBL/GenBank/DDBJ databases">
        <title>Multicomponent nature underlies the extraordinary mechanical properties of spider dragline silk.</title>
        <authorList>
            <person name="Kono N."/>
            <person name="Nakamura H."/>
            <person name="Mori M."/>
            <person name="Yoshida Y."/>
            <person name="Ohtoshi R."/>
            <person name="Malay A.D."/>
            <person name="Moran D.A.P."/>
            <person name="Tomita M."/>
            <person name="Numata K."/>
            <person name="Arakawa K."/>
        </authorList>
    </citation>
    <scope>NUCLEOTIDE SEQUENCE</scope>
</reference>
<comment type="caution">
    <text evidence="1">The sequence shown here is derived from an EMBL/GenBank/DDBJ whole genome shotgun (WGS) entry which is preliminary data.</text>
</comment>
<dbReference type="AlphaFoldDB" id="A0A8X6W2Z8"/>
<dbReference type="EMBL" id="BMAU01021379">
    <property type="protein sequence ID" value="GFY27353.1"/>
    <property type="molecule type" value="Genomic_DNA"/>
</dbReference>
<proteinExistence type="predicted"/>
<protein>
    <submittedName>
        <fullName evidence="1">Uncharacterized protein</fullName>
    </submittedName>
</protein>
<accession>A0A8X6W2Z8</accession>
<name>A0A8X6W2Z8_TRICX</name>
<keyword evidence="2" id="KW-1185">Reference proteome</keyword>
<sequence>MPFGQGKKSVKGMDVCKCIVPLRHGGTLNSHRAAIPVLKSWWKEKRGEKPLTTPTLFSLKNWGGAEPNLTVTCMVFKTTSNDRRKSLTPCRDEK</sequence>
<organism evidence="1 2">
    <name type="scientific">Trichonephila clavipes</name>
    <name type="common">Golden silk orbweaver</name>
    <name type="synonym">Nephila clavipes</name>
    <dbReference type="NCBI Taxonomy" id="2585209"/>
    <lineage>
        <taxon>Eukaryota</taxon>
        <taxon>Metazoa</taxon>
        <taxon>Ecdysozoa</taxon>
        <taxon>Arthropoda</taxon>
        <taxon>Chelicerata</taxon>
        <taxon>Arachnida</taxon>
        <taxon>Araneae</taxon>
        <taxon>Araneomorphae</taxon>
        <taxon>Entelegynae</taxon>
        <taxon>Araneoidea</taxon>
        <taxon>Nephilidae</taxon>
        <taxon>Trichonephila</taxon>
    </lineage>
</organism>
<evidence type="ECO:0000313" key="2">
    <source>
        <dbReference type="Proteomes" id="UP000887159"/>
    </source>
</evidence>
<dbReference type="Proteomes" id="UP000887159">
    <property type="component" value="Unassembled WGS sequence"/>
</dbReference>